<keyword evidence="2" id="KW-0677">Repeat</keyword>
<gene>
    <name evidence="6" type="ORF">WA026_022336</name>
</gene>
<dbReference type="AlphaFoldDB" id="A0AAW1V691"/>
<dbReference type="InterPro" id="IPR033120">
    <property type="entry name" value="HOTDOG_ACOT"/>
</dbReference>
<protein>
    <recommendedName>
        <fullName evidence="5">HotDog ACOT-type domain-containing protein</fullName>
    </recommendedName>
</protein>
<dbReference type="Pfam" id="PF03061">
    <property type="entry name" value="4HBT"/>
    <property type="match status" value="1"/>
</dbReference>
<evidence type="ECO:0000313" key="6">
    <source>
        <dbReference type="EMBL" id="KAK9887399.1"/>
    </source>
</evidence>
<dbReference type="EMBL" id="JARQZJ010000109">
    <property type="protein sequence ID" value="KAK9887399.1"/>
    <property type="molecule type" value="Genomic_DNA"/>
</dbReference>
<dbReference type="PANTHER" id="PTHR12655:SF0">
    <property type="entry name" value="ACYL-COENZYME A THIOESTERASE 9, MITOCHONDRIAL"/>
    <property type="match status" value="1"/>
</dbReference>
<keyword evidence="4" id="KW-0809">Transit peptide</keyword>
<keyword evidence="7" id="KW-1185">Reference proteome</keyword>
<dbReference type="PROSITE" id="PS51770">
    <property type="entry name" value="HOTDOG_ACOT"/>
    <property type="match status" value="2"/>
</dbReference>
<dbReference type="CDD" id="cd03442">
    <property type="entry name" value="BFIT_BACH"/>
    <property type="match status" value="2"/>
</dbReference>
<evidence type="ECO:0000256" key="1">
    <source>
        <dbReference type="ARBA" id="ARBA00010458"/>
    </source>
</evidence>
<dbReference type="InterPro" id="IPR029069">
    <property type="entry name" value="HotDog_dom_sf"/>
</dbReference>
<evidence type="ECO:0000256" key="4">
    <source>
        <dbReference type="ARBA" id="ARBA00022946"/>
    </source>
</evidence>
<dbReference type="SUPFAM" id="SSF54637">
    <property type="entry name" value="Thioesterase/thiol ester dehydrase-isomerase"/>
    <property type="match status" value="2"/>
</dbReference>
<dbReference type="GO" id="GO:0047617">
    <property type="term" value="F:fatty acyl-CoA hydrolase activity"/>
    <property type="evidence" value="ECO:0007669"/>
    <property type="project" value="TreeGrafter"/>
</dbReference>
<name>A0AAW1V691_9CUCU</name>
<evidence type="ECO:0000256" key="3">
    <source>
        <dbReference type="ARBA" id="ARBA00022801"/>
    </source>
</evidence>
<dbReference type="GO" id="GO:0005739">
    <property type="term" value="C:mitochondrion"/>
    <property type="evidence" value="ECO:0007669"/>
    <property type="project" value="TreeGrafter"/>
</dbReference>
<comment type="similarity">
    <text evidence="1">Belongs to the acyl coenzyme A hydrolase family.</text>
</comment>
<feature type="domain" description="HotDog ACOT-type" evidence="5">
    <location>
        <begin position="85"/>
        <end position="207"/>
    </location>
</feature>
<reference evidence="6 7" key="1">
    <citation type="submission" date="2023-03" db="EMBL/GenBank/DDBJ databases">
        <title>Genome insight into feeding habits of ladybird beetles.</title>
        <authorList>
            <person name="Li H.-S."/>
            <person name="Huang Y.-H."/>
            <person name="Pang H."/>
        </authorList>
    </citation>
    <scope>NUCLEOTIDE SEQUENCE [LARGE SCALE GENOMIC DNA]</scope>
    <source>
        <strain evidence="6">SYSU_2023b</strain>
        <tissue evidence="6">Whole body</tissue>
    </source>
</reference>
<dbReference type="Proteomes" id="UP001431783">
    <property type="component" value="Unassembled WGS sequence"/>
</dbReference>
<dbReference type="Gene3D" id="3.10.129.10">
    <property type="entry name" value="Hotdog Thioesterase"/>
    <property type="match status" value="2"/>
</dbReference>
<comment type="caution">
    <text evidence="6">The sequence shown here is derived from an EMBL/GenBank/DDBJ whole genome shotgun (WGS) entry which is preliminary data.</text>
</comment>
<proteinExistence type="inferred from homology"/>
<feature type="domain" description="HotDog ACOT-type" evidence="5">
    <location>
        <begin position="288"/>
        <end position="400"/>
    </location>
</feature>
<organism evidence="6 7">
    <name type="scientific">Henosepilachna vigintioctopunctata</name>
    <dbReference type="NCBI Taxonomy" id="420089"/>
    <lineage>
        <taxon>Eukaryota</taxon>
        <taxon>Metazoa</taxon>
        <taxon>Ecdysozoa</taxon>
        <taxon>Arthropoda</taxon>
        <taxon>Hexapoda</taxon>
        <taxon>Insecta</taxon>
        <taxon>Pterygota</taxon>
        <taxon>Neoptera</taxon>
        <taxon>Endopterygota</taxon>
        <taxon>Coleoptera</taxon>
        <taxon>Polyphaga</taxon>
        <taxon>Cucujiformia</taxon>
        <taxon>Coccinelloidea</taxon>
        <taxon>Coccinellidae</taxon>
        <taxon>Epilachninae</taxon>
        <taxon>Epilachnini</taxon>
        <taxon>Henosepilachna</taxon>
    </lineage>
</organism>
<evidence type="ECO:0000313" key="7">
    <source>
        <dbReference type="Proteomes" id="UP001431783"/>
    </source>
</evidence>
<evidence type="ECO:0000256" key="2">
    <source>
        <dbReference type="ARBA" id="ARBA00022737"/>
    </source>
</evidence>
<dbReference type="InterPro" id="IPR006683">
    <property type="entry name" value="Thioestr_dom"/>
</dbReference>
<evidence type="ECO:0000259" key="5">
    <source>
        <dbReference type="PROSITE" id="PS51770"/>
    </source>
</evidence>
<dbReference type="PANTHER" id="PTHR12655">
    <property type="entry name" value="ACYL-COA THIOESTERASE"/>
    <property type="match status" value="1"/>
</dbReference>
<dbReference type="GO" id="GO:0006637">
    <property type="term" value="P:acyl-CoA metabolic process"/>
    <property type="evidence" value="ECO:0007669"/>
    <property type="project" value="TreeGrafter"/>
</dbReference>
<accession>A0AAW1V691</accession>
<sequence>MRVRYFTKSSCSFVLIIKSKIVAKVRYSSQKSYPTMSQLKQKYSKMLGVDHGYTTVPNDRSHLLKYVPNIKDLPPRNIKDSFLEGIIPLSKDEDLRDKYVTFMGHVRIGRLLEDMDKFAVHVGLQHIHAPTVPKDIPIPFMLATARCDRIDITSFERKPNEDIKIAGFVSWVGRSSMEVVVWLDQHYQGTWNKITRAIFLLAARNATGTQAVAVNPLNPGNEYETKIVKDGEERKSKRVTIIQSRVSKVIPTTEEQQLIHVLYEKQMTEIRKGYNDKKMFPRGVIAMSKCRAANIIFNQPENRNYFNKVFGGFIMRHATEIAWVLGFKVIRQRPSITHISDIDFISPIAVDALMYMRARIVYTQENFAQIIVAVFSLEPTKGVETRSNTFHFTVTFPDPIKQVYPITYHEAMLYVDGKRHFDSLSKSNEAESDDVLYKYLMELSKNER</sequence>
<keyword evidence="3" id="KW-0378">Hydrolase</keyword>